<sequence>MTGVARLCLMLALCPGAAWAKPATTDAEHRWVAQHDSRSGSTLHYRSPSNEDVIRFDCVGPSLAMPLMDMTRPFNRILIIKSDLAHDWLAGREVFAMVMGMD</sequence>
<dbReference type="EMBL" id="LAZR01038492">
    <property type="protein sequence ID" value="KKL19423.1"/>
    <property type="molecule type" value="Genomic_DNA"/>
</dbReference>
<feature type="non-terminal residue" evidence="1">
    <location>
        <position position="102"/>
    </location>
</feature>
<reference evidence="1" key="1">
    <citation type="journal article" date="2015" name="Nature">
        <title>Complex archaea that bridge the gap between prokaryotes and eukaryotes.</title>
        <authorList>
            <person name="Spang A."/>
            <person name="Saw J.H."/>
            <person name="Jorgensen S.L."/>
            <person name="Zaremba-Niedzwiedzka K."/>
            <person name="Martijn J."/>
            <person name="Lind A.E."/>
            <person name="van Eijk R."/>
            <person name="Schleper C."/>
            <person name="Guy L."/>
            <person name="Ettema T.J."/>
        </authorList>
    </citation>
    <scope>NUCLEOTIDE SEQUENCE</scope>
</reference>
<protein>
    <submittedName>
        <fullName evidence="1">Uncharacterized protein</fullName>
    </submittedName>
</protein>
<dbReference type="AlphaFoldDB" id="A0A0F9E5U0"/>
<proteinExistence type="predicted"/>
<accession>A0A0F9E5U0</accession>
<evidence type="ECO:0000313" key="1">
    <source>
        <dbReference type="EMBL" id="KKL19423.1"/>
    </source>
</evidence>
<gene>
    <name evidence="1" type="ORF">LCGC14_2465590</name>
</gene>
<organism evidence="1">
    <name type="scientific">marine sediment metagenome</name>
    <dbReference type="NCBI Taxonomy" id="412755"/>
    <lineage>
        <taxon>unclassified sequences</taxon>
        <taxon>metagenomes</taxon>
        <taxon>ecological metagenomes</taxon>
    </lineage>
</organism>
<name>A0A0F9E5U0_9ZZZZ</name>
<comment type="caution">
    <text evidence="1">The sequence shown here is derived from an EMBL/GenBank/DDBJ whole genome shotgun (WGS) entry which is preliminary data.</text>
</comment>